<dbReference type="AlphaFoldDB" id="A0A0G1HZC4"/>
<dbReference type="PANTHER" id="PTHR46401:SF2">
    <property type="entry name" value="GLYCOSYLTRANSFERASE WBBK-RELATED"/>
    <property type="match status" value="1"/>
</dbReference>
<dbReference type="SUPFAM" id="SSF53756">
    <property type="entry name" value="UDP-Glycosyltransferase/glycogen phosphorylase"/>
    <property type="match status" value="1"/>
</dbReference>
<evidence type="ECO:0000256" key="1">
    <source>
        <dbReference type="ARBA" id="ARBA00022679"/>
    </source>
</evidence>
<dbReference type="InterPro" id="IPR001296">
    <property type="entry name" value="Glyco_trans_1"/>
</dbReference>
<keyword evidence="1 3" id="KW-0808">Transferase</keyword>
<dbReference type="Pfam" id="PF00534">
    <property type="entry name" value="Glycos_transf_1"/>
    <property type="match status" value="1"/>
</dbReference>
<dbReference type="CDD" id="cd03809">
    <property type="entry name" value="GT4_MtfB-like"/>
    <property type="match status" value="1"/>
</dbReference>
<dbReference type="GO" id="GO:0016757">
    <property type="term" value="F:glycosyltransferase activity"/>
    <property type="evidence" value="ECO:0007669"/>
    <property type="project" value="InterPro"/>
</dbReference>
<dbReference type="GO" id="GO:0009103">
    <property type="term" value="P:lipopolysaccharide biosynthetic process"/>
    <property type="evidence" value="ECO:0007669"/>
    <property type="project" value="TreeGrafter"/>
</dbReference>
<evidence type="ECO:0000313" key="3">
    <source>
        <dbReference type="EMBL" id="KKT52511.1"/>
    </source>
</evidence>
<dbReference type="STRING" id="1618387.UW44_C0001G0063"/>
<dbReference type="Proteomes" id="UP000034006">
    <property type="component" value="Unassembled WGS sequence"/>
</dbReference>
<organism evidence="3 4">
    <name type="scientific">Candidatus Collierbacteria bacterium GW2011_GWB2_44_22</name>
    <dbReference type="NCBI Taxonomy" id="1618387"/>
    <lineage>
        <taxon>Bacteria</taxon>
        <taxon>Candidatus Collieribacteriota</taxon>
    </lineage>
</organism>
<dbReference type="PANTHER" id="PTHR46401">
    <property type="entry name" value="GLYCOSYLTRANSFERASE WBBK-RELATED"/>
    <property type="match status" value="1"/>
</dbReference>
<proteinExistence type="predicted"/>
<comment type="caution">
    <text evidence="3">The sequence shown here is derived from an EMBL/GenBank/DDBJ whole genome shotgun (WGS) entry which is preliminary data.</text>
</comment>
<reference evidence="3 4" key="1">
    <citation type="journal article" date="2015" name="Nature">
        <title>rRNA introns, odd ribosomes, and small enigmatic genomes across a large radiation of phyla.</title>
        <authorList>
            <person name="Brown C.T."/>
            <person name="Hug L.A."/>
            <person name="Thomas B.C."/>
            <person name="Sharon I."/>
            <person name="Castelle C.J."/>
            <person name="Singh A."/>
            <person name="Wilkins M.J."/>
            <person name="Williams K.H."/>
            <person name="Banfield J.F."/>
        </authorList>
    </citation>
    <scope>NUCLEOTIDE SEQUENCE [LARGE SCALE GENOMIC DNA]</scope>
</reference>
<dbReference type="FunFam" id="3.40.50.2000:FF:000119">
    <property type="entry name" value="Glycosyl transferase group 1"/>
    <property type="match status" value="1"/>
</dbReference>
<sequence>MNIGFDINEANIPQRVGVNQVAYQIFVHMVKNLPEGDKIIALGKERPLPDMPPASDKLVYEIFGSKRAWVLTSLTKRLWFGRPKIDILFSPSHYSPVFSSVKSAIYLMDMSFERFGTEYFTSYDINQLKKWTPLSVKKANKIFTISEFSKNEIVKLYGTNPDKIEVVYPAYDKEVFHGKVPKTKQSAVRKKYDVNGSFVLYWGTLQPRKNISRLIEAFSELKESRLKLVIVGKRGWIYDQILEQSKKLGIENRVIFTGFVPTEDLPALIKASRAFVLPSLYEGFGIPVVEAQAVGTPVIVSAVSSLPEITGESGIFIEDPTSVQSIKEALEKVMTLSASAKGRIIKAGKENSRRFDWDISAQKIISLLKNI</sequence>
<dbReference type="Gene3D" id="3.40.50.2000">
    <property type="entry name" value="Glycogen Phosphorylase B"/>
    <property type="match status" value="2"/>
</dbReference>
<dbReference type="EMBL" id="LCIH01000001">
    <property type="protein sequence ID" value="KKT52511.1"/>
    <property type="molecule type" value="Genomic_DNA"/>
</dbReference>
<evidence type="ECO:0000259" key="2">
    <source>
        <dbReference type="Pfam" id="PF00534"/>
    </source>
</evidence>
<evidence type="ECO:0000313" key="4">
    <source>
        <dbReference type="Proteomes" id="UP000034006"/>
    </source>
</evidence>
<name>A0A0G1HZC4_9BACT</name>
<accession>A0A0G1HZC4</accession>
<protein>
    <submittedName>
        <fullName evidence="3">Glycosyltransferase</fullName>
    </submittedName>
</protein>
<feature type="domain" description="Glycosyl transferase family 1" evidence="2">
    <location>
        <begin position="195"/>
        <end position="349"/>
    </location>
</feature>
<gene>
    <name evidence="3" type="ORF">UW44_C0001G0063</name>
</gene>